<keyword evidence="3" id="KW-1185">Reference proteome</keyword>
<dbReference type="EMBL" id="BQFW01000011">
    <property type="protein sequence ID" value="GJJ75768.1"/>
    <property type="molecule type" value="Genomic_DNA"/>
</dbReference>
<organism evidence="2 3">
    <name type="scientific">Entomortierella parvispora</name>
    <dbReference type="NCBI Taxonomy" id="205924"/>
    <lineage>
        <taxon>Eukaryota</taxon>
        <taxon>Fungi</taxon>
        <taxon>Fungi incertae sedis</taxon>
        <taxon>Mucoromycota</taxon>
        <taxon>Mortierellomycotina</taxon>
        <taxon>Mortierellomycetes</taxon>
        <taxon>Mortierellales</taxon>
        <taxon>Mortierellaceae</taxon>
        <taxon>Entomortierella</taxon>
    </lineage>
</organism>
<reference evidence="2" key="2">
    <citation type="journal article" date="2022" name="Microbiol. Resour. Announc.">
        <title>Whole-Genome Sequence of Entomortierella parvispora E1425, a Mucoromycotan Fungus Associated with Burkholderiaceae-Related Endosymbiotic Bacteria.</title>
        <authorList>
            <person name="Herlambang A."/>
            <person name="Guo Y."/>
            <person name="Takashima Y."/>
            <person name="Narisawa K."/>
            <person name="Ohta H."/>
            <person name="Nishizawa T."/>
        </authorList>
    </citation>
    <scope>NUCLEOTIDE SEQUENCE</scope>
    <source>
        <strain evidence="2">E1425</strain>
    </source>
</reference>
<name>A0A9P3HG51_9FUNG</name>
<sequence length="219" mass="22997">MRFTIAAASVMALASTVMGADIWKNLGGDLAFVGPSYNATFKAGDTIPLEYTFYTLKSVSVNATNPSNATAPNMGTATLTSLAWIGATGNQTLQVTLDNDRSSEYSSPCLATDPCTGSYYPKRVNLVIPSDTYLSNYTIEIGYTLSIAGNYSIFYREPVTIVAATDNVTASGPVFPQAPQVQVTLPVFAAPKGSSAFSTRVPKAVMGAAAVVVSALLMF</sequence>
<dbReference type="AlphaFoldDB" id="A0A9P3HG51"/>
<protein>
    <submittedName>
        <fullName evidence="2">Uncharacterized protein</fullName>
    </submittedName>
</protein>
<dbReference type="OrthoDB" id="2394782at2759"/>
<feature type="chain" id="PRO_5040296545" evidence="1">
    <location>
        <begin position="20"/>
        <end position="219"/>
    </location>
</feature>
<reference evidence="2" key="1">
    <citation type="submission" date="2021-11" db="EMBL/GenBank/DDBJ databases">
        <authorList>
            <person name="Herlambang A."/>
            <person name="Guo Y."/>
            <person name="Takashima Y."/>
            <person name="Nishizawa T."/>
        </authorList>
    </citation>
    <scope>NUCLEOTIDE SEQUENCE</scope>
    <source>
        <strain evidence="2">E1425</strain>
    </source>
</reference>
<evidence type="ECO:0000313" key="3">
    <source>
        <dbReference type="Proteomes" id="UP000827284"/>
    </source>
</evidence>
<accession>A0A9P3HG51</accession>
<evidence type="ECO:0000313" key="2">
    <source>
        <dbReference type="EMBL" id="GJJ75768.1"/>
    </source>
</evidence>
<evidence type="ECO:0000256" key="1">
    <source>
        <dbReference type="SAM" id="SignalP"/>
    </source>
</evidence>
<gene>
    <name evidence="2" type="ORF">EMPS_08126</name>
</gene>
<proteinExistence type="predicted"/>
<comment type="caution">
    <text evidence="2">The sequence shown here is derived from an EMBL/GenBank/DDBJ whole genome shotgun (WGS) entry which is preliminary data.</text>
</comment>
<dbReference type="Proteomes" id="UP000827284">
    <property type="component" value="Unassembled WGS sequence"/>
</dbReference>
<feature type="signal peptide" evidence="1">
    <location>
        <begin position="1"/>
        <end position="19"/>
    </location>
</feature>
<keyword evidence="1" id="KW-0732">Signal</keyword>